<evidence type="ECO:0000256" key="1">
    <source>
        <dbReference type="ARBA" id="ARBA00004141"/>
    </source>
</evidence>
<reference evidence="7 8" key="1">
    <citation type="journal article" date="2016" name="Biochim. Biophys. Acta">
        <title>Characterization of red-shifted phycobilisomes isolated from the chlorophyll f-containing cyanobacterium Halomicronema hongdechloris.</title>
        <authorList>
            <person name="Li Y."/>
            <person name="Lin Y."/>
            <person name="Garvey C.J."/>
            <person name="Birch D."/>
            <person name="Corkery R.W."/>
            <person name="Loughlin P.C."/>
            <person name="Scheer H."/>
            <person name="Willows R.D."/>
            <person name="Chen M."/>
        </authorList>
    </citation>
    <scope>NUCLEOTIDE SEQUENCE [LARGE SCALE GENOMIC DNA]</scope>
    <source>
        <strain evidence="7 8">C2206</strain>
    </source>
</reference>
<proteinExistence type="predicted"/>
<sequence length="166" mass="18341">MAALPETASSSRVTSPQDRLILSYVLWALGWFGIHGLHRLYNGKIFTGLLWFFTFGLLYVGQFIDLFFVPKMAEEYRLKRLAKVGGTTGYQGATATVVEPKPDPRVTLLRAAQAHGGKLSVTQGVLATGLGFAQVETLLTEMMKSGYVDIENHPDSGIVLYRFLEL</sequence>
<evidence type="ECO:0000256" key="2">
    <source>
        <dbReference type="ARBA" id="ARBA00022692"/>
    </source>
</evidence>
<dbReference type="EMBL" id="CP021983">
    <property type="protein sequence ID" value="ASC71975.1"/>
    <property type="molecule type" value="Genomic_DNA"/>
</dbReference>
<dbReference type="Pfam" id="PF05154">
    <property type="entry name" value="TM2"/>
    <property type="match status" value="1"/>
</dbReference>
<feature type="transmembrane region" description="Helical" evidence="5">
    <location>
        <begin position="49"/>
        <end position="69"/>
    </location>
</feature>
<evidence type="ECO:0000256" key="5">
    <source>
        <dbReference type="SAM" id="Phobius"/>
    </source>
</evidence>
<gene>
    <name evidence="7" type="ORF">XM38_029290</name>
</gene>
<dbReference type="KEGG" id="hhg:XM38_029290"/>
<keyword evidence="8" id="KW-1185">Reference proteome</keyword>
<dbReference type="Proteomes" id="UP000191901">
    <property type="component" value="Chromosome"/>
</dbReference>
<evidence type="ECO:0000256" key="4">
    <source>
        <dbReference type="ARBA" id="ARBA00023136"/>
    </source>
</evidence>
<keyword evidence="4 5" id="KW-0472">Membrane</keyword>
<dbReference type="InterPro" id="IPR007829">
    <property type="entry name" value="TM2"/>
</dbReference>
<dbReference type="GO" id="GO:0016020">
    <property type="term" value="C:membrane"/>
    <property type="evidence" value="ECO:0007669"/>
    <property type="project" value="UniProtKB-SubCell"/>
</dbReference>
<dbReference type="RefSeq" id="WP_080807930.1">
    <property type="nucleotide sequence ID" value="NZ_CP021983.2"/>
</dbReference>
<name>A0A1Z3HNV8_9CYAN</name>
<organism evidence="7 8">
    <name type="scientific">Halomicronema hongdechloris C2206</name>
    <dbReference type="NCBI Taxonomy" id="1641165"/>
    <lineage>
        <taxon>Bacteria</taxon>
        <taxon>Bacillati</taxon>
        <taxon>Cyanobacteriota</taxon>
        <taxon>Cyanophyceae</taxon>
        <taxon>Nodosilineales</taxon>
        <taxon>Nodosilineaceae</taxon>
        <taxon>Halomicronema</taxon>
    </lineage>
</organism>
<evidence type="ECO:0000259" key="6">
    <source>
        <dbReference type="Pfam" id="PF05154"/>
    </source>
</evidence>
<evidence type="ECO:0000256" key="3">
    <source>
        <dbReference type="ARBA" id="ARBA00022989"/>
    </source>
</evidence>
<dbReference type="STRING" id="1641165.XM38_09035"/>
<dbReference type="OrthoDB" id="472871at2"/>
<keyword evidence="2 5" id="KW-0812">Transmembrane</keyword>
<evidence type="ECO:0000313" key="7">
    <source>
        <dbReference type="EMBL" id="ASC71975.1"/>
    </source>
</evidence>
<dbReference type="AlphaFoldDB" id="A0A1Z3HNV8"/>
<feature type="transmembrane region" description="Helical" evidence="5">
    <location>
        <begin position="20"/>
        <end position="37"/>
    </location>
</feature>
<accession>A0A1Z3HNV8</accession>
<keyword evidence="3 5" id="KW-1133">Transmembrane helix</keyword>
<evidence type="ECO:0000313" key="8">
    <source>
        <dbReference type="Proteomes" id="UP000191901"/>
    </source>
</evidence>
<comment type="subcellular location">
    <subcellularLocation>
        <location evidence="1">Membrane</location>
        <topology evidence="1">Multi-pass membrane protein</topology>
    </subcellularLocation>
</comment>
<protein>
    <recommendedName>
        <fullName evidence="6">TM2 domain-containing protein</fullName>
    </recommendedName>
</protein>
<feature type="domain" description="TM2" evidence="6">
    <location>
        <begin position="21"/>
        <end position="67"/>
    </location>
</feature>